<dbReference type="Pfam" id="PF07714">
    <property type="entry name" value="PK_Tyr_Ser-Thr"/>
    <property type="match status" value="1"/>
</dbReference>
<accession>A0AAV8T2V6</accession>
<dbReference type="AlphaFoldDB" id="A0AAV8T2V6"/>
<dbReference type="PANTHER" id="PTHR47986">
    <property type="entry name" value="OSJNBA0070M12.3 PROTEIN"/>
    <property type="match status" value="1"/>
</dbReference>
<dbReference type="PANTHER" id="PTHR47986:SF34">
    <property type="entry name" value="RECEPTOR-LIKE KINASE TMK2"/>
    <property type="match status" value="1"/>
</dbReference>
<dbReference type="GO" id="GO:0005524">
    <property type="term" value="F:ATP binding"/>
    <property type="evidence" value="ECO:0007669"/>
    <property type="project" value="UniProtKB-UniRule"/>
</dbReference>
<evidence type="ECO:0000313" key="25">
    <source>
        <dbReference type="EMBL" id="KAJ8761012.1"/>
    </source>
</evidence>
<dbReference type="FunFam" id="3.30.200.20:FF:000226">
    <property type="entry name" value="receptor protein kinase TMK1"/>
    <property type="match status" value="1"/>
</dbReference>
<evidence type="ECO:0000256" key="10">
    <source>
        <dbReference type="ARBA" id="ARBA00022741"/>
    </source>
</evidence>
<keyword evidence="9" id="KW-0677">Repeat</keyword>
<comment type="catalytic activity">
    <reaction evidence="18">
        <text>L-threonyl-[protein] + ATP = O-phospho-L-threonyl-[protein] + ADP + H(+)</text>
        <dbReference type="Rhea" id="RHEA:46608"/>
        <dbReference type="Rhea" id="RHEA-COMP:11060"/>
        <dbReference type="Rhea" id="RHEA-COMP:11605"/>
        <dbReference type="ChEBI" id="CHEBI:15378"/>
        <dbReference type="ChEBI" id="CHEBI:30013"/>
        <dbReference type="ChEBI" id="CHEBI:30616"/>
        <dbReference type="ChEBI" id="CHEBI:61977"/>
        <dbReference type="ChEBI" id="CHEBI:456216"/>
        <dbReference type="EC" id="2.7.11.1"/>
    </reaction>
</comment>
<evidence type="ECO:0000256" key="13">
    <source>
        <dbReference type="ARBA" id="ARBA00022989"/>
    </source>
</evidence>
<evidence type="ECO:0000256" key="2">
    <source>
        <dbReference type="ARBA" id="ARBA00008684"/>
    </source>
</evidence>
<evidence type="ECO:0000256" key="4">
    <source>
        <dbReference type="ARBA" id="ARBA00022527"/>
    </source>
</evidence>
<gene>
    <name evidence="25" type="ORF">K2173_022050</name>
</gene>
<dbReference type="PROSITE" id="PS00108">
    <property type="entry name" value="PROTEIN_KINASE_ST"/>
    <property type="match status" value="1"/>
</dbReference>
<dbReference type="SMART" id="SM00220">
    <property type="entry name" value="S_TKc"/>
    <property type="match status" value="1"/>
</dbReference>
<evidence type="ECO:0000256" key="11">
    <source>
        <dbReference type="ARBA" id="ARBA00022777"/>
    </source>
</evidence>
<evidence type="ECO:0000256" key="15">
    <source>
        <dbReference type="ARBA" id="ARBA00023157"/>
    </source>
</evidence>
<reference evidence="25 26" key="1">
    <citation type="submission" date="2021-09" db="EMBL/GenBank/DDBJ databases">
        <title>Genomic insights and catalytic innovation underlie evolution of tropane alkaloids biosynthesis.</title>
        <authorList>
            <person name="Wang Y.-J."/>
            <person name="Tian T."/>
            <person name="Huang J.-P."/>
            <person name="Huang S.-X."/>
        </authorList>
    </citation>
    <scope>NUCLEOTIDE SEQUENCE [LARGE SCALE GENOMIC DNA]</scope>
    <source>
        <strain evidence="25">KIB-2018</strain>
        <tissue evidence="25">Leaf</tissue>
    </source>
</reference>
<dbReference type="FunFam" id="1.10.510.10:FF:000198">
    <property type="entry name" value="receptor protein kinase TMK1"/>
    <property type="match status" value="1"/>
</dbReference>
<feature type="region of interest" description="Disordered" evidence="21">
    <location>
        <begin position="914"/>
        <end position="943"/>
    </location>
</feature>
<name>A0AAV8T2V6_9ROSI</name>
<feature type="compositionally biased region" description="Polar residues" evidence="21">
    <location>
        <begin position="914"/>
        <end position="928"/>
    </location>
</feature>
<keyword evidence="12 20" id="KW-0067">ATP-binding</keyword>
<evidence type="ECO:0000256" key="18">
    <source>
        <dbReference type="ARBA" id="ARBA00047899"/>
    </source>
</evidence>
<feature type="transmembrane region" description="Helical" evidence="22">
    <location>
        <begin position="494"/>
        <end position="516"/>
    </location>
</feature>
<evidence type="ECO:0000256" key="20">
    <source>
        <dbReference type="PROSITE-ProRule" id="PRU10141"/>
    </source>
</evidence>
<dbReference type="EMBL" id="JAIWQS010000007">
    <property type="protein sequence ID" value="KAJ8761012.1"/>
    <property type="molecule type" value="Genomic_DNA"/>
</dbReference>
<protein>
    <recommendedName>
        <fullName evidence="3">non-specific serine/threonine protein kinase</fullName>
        <ecNumber evidence="3">2.7.11.1</ecNumber>
    </recommendedName>
</protein>
<dbReference type="InterPro" id="IPR013210">
    <property type="entry name" value="LRR_N_plant-typ"/>
</dbReference>
<dbReference type="SUPFAM" id="SSF56112">
    <property type="entry name" value="Protein kinase-like (PK-like)"/>
    <property type="match status" value="1"/>
</dbReference>
<keyword evidence="14 22" id="KW-0472">Membrane</keyword>
<comment type="caution">
    <text evidence="25">The sequence shown here is derived from an EMBL/GenBank/DDBJ whole genome shotgun (WGS) entry which is preliminary data.</text>
</comment>
<feature type="binding site" evidence="20">
    <location>
        <position position="619"/>
    </location>
    <ligand>
        <name>ATP</name>
        <dbReference type="ChEBI" id="CHEBI:30616"/>
    </ligand>
</feature>
<feature type="signal peptide" evidence="23">
    <location>
        <begin position="1"/>
        <end position="20"/>
    </location>
</feature>
<dbReference type="FunFam" id="3.80.10.10:FF:000129">
    <property type="entry name" value="Leucine-rich repeat receptor-like kinase"/>
    <property type="match status" value="1"/>
</dbReference>
<evidence type="ECO:0000256" key="12">
    <source>
        <dbReference type="ARBA" id="ARBA00022840"/>
    </source>
</evidence>
<dbReference type="Gene3D" id="3.80.10.10">
    <property type="entry name" value="Ribonuclease Inhibitor"/>
    <property type="match status" value="2"/>
</dbReference>
<dbReference type="InterPro" id="IPR011009">
    <property type="entry name" value="Kinase-like_dom_sf"/>
</dbReference>
<organism evidence="25 26">
    <name type="scientific">Erythroxylum novogranatense</name>
    <dbReference type="NCBI Taxonomy" id="1862640"/>
    <lineage>
        <taxon>Eukaryota</taxon>
        <taxon>Viridiplantae</taxon>
        <taxon>Streptophyta</taxon>
        <taxon>Embryophyta</taxon>
        <taxon>Tracheophyta</taxon>
        <taxon>Spermatophyta</taxon>
        <taxon>Magnoliopsida</taxon>
        <taxon>eudicotyledons</taxon>
        <taxon>Gunneridae</taxon>
        <taxon>Pentapetalae</taxon>
        <taxon>rosids</taxon>
        <taxon>fabids</taxon>
        <taxon>Malpighiales</taxon>
        <taxon>Erythroxylaceae</taxon>
        <taxon>Erythroxylum</taxon>
    </lineage>
</organism>
<feature type="chain" id="PRO_5043922481" description="non-specific serine/threonine protein kinase" evidence="23">
    <location>
        <begin position="21"/>
        <end position="943"/>
    </location>
</feature>
<dbReference type="FunFam" id="3.80.10.10:FF:000190">
    <property type="entry name" value="Receptor-like kinase TMK4"/>
    <property type="match status" value="1"/>
</dbReference>
<evidence type="ECO:0000256" key="14">
    <source>
        <dbReference type="ARBA" id="ARBA00023136"/>
    </source>
</evidence>
<dbReference type="SMART" id="SM00369">
    <property type="entry name" value="LRR_TYP"/>
    <property type="match status" value="4"/>
</dbReference>
<evidence type="ECO:0000256" key="22">
    <source>
        <dbReference type="SAM" id="Phobius"/>
    </source>
</evidence>
<dbReference type="EC" id="2.7.11.1" evidence="3"/>
<dbReference type="GO" id="GO:0004674">
    <property type="term" value="F:protein serine/threonine kinase activity"/>
    <property type="evidence" value="ECO:0007669"/>
    <property type="project" value="UniProtKB-KW"/>
</dbReference>
<keyword evidence="4" id="KW-0723">Serine/threonine-protein kinase</keyword>
<keyword evidence="10 20" id="KW-0547">Nucleotide-binding</keyword>
<evidence type="ECO:0000313" key="26">
    <source>
        <dbReference type="Proteomes" id="UP001159364"/>
    </source>
</evidence>
<evidence type="ECO:0000256" key="17">
    <source>
        <dbReference type="ARBA" id="ARBA00023180"/>
    </source>
</evidence>
<evidence type="ECO:0000256" key="6">
    <source>
        <dbReference type="ARBA" id="ARBA00022679"/>
    </source>
</evidence>
<dbReference type="InterPro" id="IPR003591">
    <property type="entry name" value="Leu-rich_rpt_typical-subtyp"/>
</dbReference>
<proteinExistence type="inferred from homology"/>
<dbReference type="GO" id="GO:0016020">
    <property type="term" value="C:membrane"/>
    <property type="evidence" value="ECO:0007669"/>
    <property type="project" value="UniProtKB-SubCell"/>
</dbReference>
<dbReference type="Pfam" id="PF08263">
    <property type="entry name" value="LRRNT_2"/>
    <property type="match status" value="2"/>
</dbReference>
<dbReference type="CDD" id="cd14066">
    <property type="entry name" value="STKc_IRAK"/>
    <property type="match status" value="1"/>
</dbReference>
<comment type="catalytic activity">
    <reaction evidence="19">
        <text>L-seryl-[protein] + ATP = O-phospho-L-seryl-[protein] + ADP + H(+)</text>
        <dbReference type="Rhea" id="RHEA:17989"/>
        <dbReference type="Rhea" id="RHEA-COMP:9863"/>
        <dbReference type="Rhea" id="RHEA-COMP:11604"/>
        <dbReference type="ChEBI" id="CHEBI:15378"/>
        <dbReference type="ChEBI" id="CHEBI:29999"/>
        <dbReference type="ChEBI" id="CHEBI:30616"/>
        <dbReference type="ChEBI" id="CHEBI:83421"/>
        <dbReference type="ChEBI" id="CHEBI:456216"/>
        <dbReference type="EC" id="2.7.11.1"/>
    </reaction>
</comment>
<dbReference type="InterPro" id="IPR000719">
    <property type="entry name" value="Prot_kinase_dom"/>
</dbReference>
<evidence type="ECO:0000256" key="23">
    <source>
        <dbReference type="SAM" id="SignalP"/>
    </source>
</evidence>
<keyword evidence="16" id="KW-0675">Receptor</keyword>
<evidence type="ECO:0000256" key="1">
    <source>
        <dbReference type="ARBA" id="ARBA00004167"/>
    </source>
</evidence>
<comment type="similarity">
    <text evidence="2">Belongs to the protein kinase superfamily. Ser/Thr protein kinase family.</text>
</comment>
<dbReference type="SUPFAM" id="SSF52058">
    <property type="entry name" value="L domain-like"/>
    <property type="match status" value="2"/>
</dbReference>
<evidence type="ECO:0000256" key="5">
    <source>
        <dbReference type="ARBA" id="ARBA00022614"/>
    </source>
</evidence>
<dbReference type="InterPro" id="IPR017441">
    <property type="entry name" value="Protein_kinase_ATP_BS"/>
</dbReference>
<evidence type="ECO:0000256" key="16">
    <source>
        <dbReference type="ARBA" id="ARBA00023170"/>
    </source>
</evidence>
<evidence type="ECO:0000256" key="8">
    <source>
        <dbReference type="ARBA" id="ARBA00022729"/>
    </source>
</evidence>
<keyword evidence="26" id="KW-1185">Reference proteome</keyword>
<evidence type="ECO:0000256" key="7">
    <source>
        <dbReference type="ARBA" id="ARBA00022692"/>
    </source>
</evidence>
<keyword evidence="6" id="KW-0808">Transferase</keyword>
<keyword evidence="5" id="KW-0433">Leucine-rich repeat</keyword>
<dbReference type="InterPro" id="IPR032675">
    <property type="entry name" value="LRR_dom_sf"/>
</dbReference>
<sequence>MGHSLLILFFFLSLITLGVSQQPASDATVMLKLREELGNPSALRWSGSDPCQWTHVRCENGRVTRIQIGRQNLQGKLTPELKSLSELQVLEVMFNDLTGSVPSLSGLSKLQSVMLDNNKFSSFPADFFRGMTALSNVDISNNPYQPLEIPESLEDALQLTNFSANSAQLSGKIPAFLNNSVFPSLQSLQLAFNYLEGQLPPTFSGFQHLQTLWLNGQKSDSSLNGTIAVLQNMTGLTQVWLQRNSFTGPIPDFSDTIGLQDSIPDFSDTIGLQDLNLRDNQLTGVVPPSLVKLPSLKVVNLTNNLLQGPTPRFPDSVDFDMQPATNSFCLPDAGVPCDSRVNVLLSILEDVGYPATFARKWEGNDPCAHWAGITCSTGGNITIINFQNMGLSGRISPNFASITSLQKLLLGKNSLSGTIPAELTNLSDLSVLDVSDNDLYGKVPSFRQNVQLVTNGNPFIGKEAPPGTPGAISKGGVGGAIASVGSGNKSTRKIVGSVVGVLCGLCAVGLGVCFYVRKGKKYSKVQSPNMMIIHRRRSGIHQDVVKSTIAGSSDGDGTESRNDGGLSDIHVVEAGSMVISIQVLRNVTNNFSEKNVLGRGGFGTVYKGELHDGTKIAVKRMESGVVREKGLAEFKSEIAVLTKVRHRHLVALLGYCLDDNEKLLVYEFMPQGTLSIHLFNWKEEGFRPLEWMRRLSIALDVARGVEYLHGLAHQSFIHRDLKPSNILLGDDMRAKVSDFGLARLAPEGKASIETRLAGTFGYLAPEYAVTGRVTTKVDVFSYGVILMEMITGSKALDETQPEDCLHLVTWFRRMCVNKDSFQKIIDPTIELDEGTLASIRTVAELAGHCTIREPYQRPDMSHVVNVLSSLVEAWKPSEHDSDDIYSIDLTMTLPQALKRWQAFEGNDVDESSSTFLLSGDNTQTSIPTRPSGLADSFTSVDGR</sequence>
<dbReference type="Proteomes" id="UP001159364">
    <property type="component" value="Linkage Group LG07"/>
</dbReference>
<dbReference type="PROSITE" id="PS00107">
    <property type="entry name" value="PROTEIN_KINASE_ATP"/>
    <property type="match status" value="1"/>
</dbReference>
<keyword evidence="7 22" id="KW-0812">Transmembrane</keyword>
<evidence type="ECO:0000256" key="9">
    <source>
        <dbReference type="ARBA" id="ARBA00022737"/>
    </source>
</evidence>
<keyword evidence="17" id="KW-0325">Glycoprotein</keyword>
<evidence type="ECO:0000259" key="24">
    <source>
        <dbReference type="PROSITE" id="PS50011"/>
    </source>
</evidence>
<feature type="domain" description="Protein kinase" evidence="24">
    <location>
        <begin position="591"/>
        <end position="871"/>
    </location>
</feature>
<evidence type="ECO:0000256" key="21">
    <source>
        <dbReference type="SAM" id="MobiDB-lite"/>
    </source>
</evidence>
<dbReference type="PROSITE" id="PS50011">
    <property type="entry name" value="PROTEIN_KINASE_DOM"/>
    <property type="match status" value="1"/>
</dbReference>
<dbReference type="InterPro" id="IPR001611">
    <property type="entry name" value="Leu-rich_rpt"/>
</dbReference>
<dbReference type="Gene3D" id="3.30.200.20">
    <property type="entry name" value="Phosphorylase Kinase, domain 1"/>
    <property type="match status" value="1"/>
</dbReference>
<dbReference type="InterPro" id="IPR008271">
    <property type="entry name" value="Ser/Thr_kinase_AS"/>
</dbReference>
<dbReference type="InterPro" id="IPR001245">
    <property type="entry name" value="Ser-Thr/Tyr_kinase_cat_dom"/>
</dbReference>
<evidence type="ECO:0000256" key="3">
    <source>
        <dbReference type="ARBA" id="ARBA00012513"/>
    </source>
</evidence>
<evidence type="ECO:0000256" key="19">
    <source>
        <dbReference type="ARBA" id="ARBA00048679"/>
    </source>
</evidence>
<dbReference type="Pfam" id="PF00560">
    <property type="entry name" value="LRR_1"/>
    <property type="match status" value="3"/>
</dbReference>
<keyword evidence="13 22" id="KW-1133">Transmembrane helix</keyword>
<keyword evidence="8 23" id="KW-0732">Signal</keyword>
<dbReference type="Gene3D" id="1.10.510.10">
    <property type="entry name" value="Transferase(Phosphotransferase) domain 1"/>
    <property type="match status" value="1"/>
</dbReference>
<dbReference type="InterPro" id="IPR052422">
    <property type="entry name" value="Auxin_Ser/Thr_Kinase"/>
</dbReference>
<comment type="subcellular location">
    <subcellularLocation>
        <location evidence="1">Membrane</location>
        <topology evidence="1">Single-pass membrane protein</topology>
    </subcellularLocation>
</comment>
<keyword evidence="15" id="KW-1015">Disulfide bond</keyword>
<keyword evidence="11" id="KW-0418">Kinase</keyword>